<dbReference type="EMBL" id="WQMS01000001">
    <property type="protein sequence ID" value="MVO76738.1"/>
    <property type="molecule type" value="Genomic_DNA"/>
</dbReference>
<keyword evidence="1" id="KW-1133">Transmembrane helix</keyword>
<dbReference type="AlphaFoldDB" id="A0A6I4IXP6"/>
<feature type="transmembrane region" description="Helical" evidence="1">
    <location>
        <begin position="50"/>
        <end position="71"/>
    </location>
</feature>
<proteinExistence type="predicted"/>
<evidence type="ECO:0000256" key="1">
    <source>
        <dbReference type="SAM" id="Phobius"/>
    </source>
</evidence>
<reference evidence="2 3" key="1">
    <citation type="submission" date="2019-12" db="EMBL/GenBank/DDBJ databases">
        <authorList>
            <person name="Huq M.A."/>
        </authorList>
    </citation>
    <scope>NUCLEOTIDE SEQUENCE [LARGE SCALE GENOMIC DNA]</scope>
    <source>
        <strain evidence="2 3">MAH-20</strain>
    </source>
</reference>
<keyword evidence="1" id="KW-0472">Membrane</keyword>
<name>A0A6I4IXP6_9SPHN</name>
<dbReference type="Proteomes" id="UP000441389">
    <property type="component" value="Unassembled WGS sequence"/>
</dbReference>
<gene>
    <name evidence="2" type="ORF">GON01_02125</name>
</gene>
<comment type="caution">
    <text evidence="2">The sequence shown here is derived from an EMBL/GenBank/DDBJ whole genome shotgun (WGS) entry which is preliminary data.</text>
</comment>
<feature type="transmembrane region" description="Helical" evidence="1">
    <location>
        <begin position="134"/>
        <end position="154"/>
    </location>
</feature>
<evidence type="ECO:0000313" key="3">
    <source>
        <dbReference type="Proteomes" id="UP000441389"/>
    </source>
</evidence>
<protein>
    <submittedName>
        <fullName evidence="2">Uncharacterized protein</fullName>
    </submittedName>
</protein>
<feature type="transmembrane region" description="Helical" evidence="1">
    <location>
        <begin position="83"/>
        <end position="114"/>
    </location>
</feature>
<organism evidence="2 3">
    <name type="scientific">Sphingomonas horti</name>
    <dbReference type="NCBI Taxonomy" id="2682842"/>
    <lineage>
        <taxon>Bacteria</taxon>
        <taxon>Pseudomonadati</taxon>
        <taxon>Pseudomonadota</taxon>
        <taxon>Alphaproteobacteria</taxon>
        <taxon>Sphingomonadales</taxon>
        <taxon>Sphingomonadaceae</taxon>
        <taxon>Sphingomonas</taxon>
    </lineage>
</organism>
<keyword evidence="3" id="KW-1185">Reference proteome</keyword>
<feature type="transmembrane region" description="Helical" evidence="1">
    <location>
        <begin position="199"/>
        <end position="227"/>
    </location>
</feature>
<sequence>MDRLRVPFFAAAAFFMLLALLVEIAASEWLARLTAGTLNKPATPGIAIHYLAIMDGIIVYSVVWMALGLILPRGITGRTQGIVTLIVSILALLGTIALAFAAFTLLMLMIALLVAAPFGTIAYFAEWGHFAVKAAAATLSLAMLLKILFCIFLVLAHQRFLQNKGLVILTAVSLGLTFVTAFVQSFLPGFLVSIGDALVALVIAIFGAVWLLLLALGSLIATVKAILSLRRV</sequence>
<evidence type="ECO:0000313" key="2">
    <source>
        <dbReference type="EMBL" id="MVO76738.1"/>
    </source>
</evidence>
<accession>A0A6I4IXP6</accession>
<feature type="transmembrane region" description="Helical" evidence="1">
    <location>
        <begin position="166"/>
        <end position="187"/>
    </location>
</feature>
<keyword evidence="1" id="KW-0812">Transmembrane</keyword>
<dbReference type="RefSeq" id="WP_181600179.1">
    <property type="nucleotide sequence ID" value="NZ_WQMS01000001.1"/>
</dbReference>